<organism evidence="2 3">
    <name type="scientific">Paenibacillus polymyxa</name>
    <name type="common">Bacillus polymyxa</name>
    <dbReference type="NCBI Taxonomy" id="1406"/>
    <lineage>
        <taxon>Bacteria</taxon>
        <taxon>Bacillati</taxon>
        <taxon>Bacillota</taxon>
        <taxon>Bacilli</taxon>
        <taxon>Bacillales</taxon>
        <taxon>Paenibacillaceae</taxon>
        <taxon>Paenibacillus</taxon>
    </lineage>
</organism>
<dbReference type="PROSITE" id="PS50943">
    <property type="entry name" value="HTH_CROC1"/>
    <property type="match status" value="1"/>
</dbReference>
<feature type="domain" description="HTH cro/C1-type" evidence="1">
    <location>
        <begin position="35"/>
        <end position="89"/>
    </location>
</feature>
<dbReference type="InterPro" id="IPR001387">
    <property type="entry name" value="Cro/C1-type_HTH"/>
</dbReference>
<dbReference type="Gene3D" id="1.10.260.40">
    <property type="entry name" value="lambda repressor-like DNA-binding domains"/>
    <property type="match status" value="1"/>
</dbReference>
<dbReference type="InterPro" id="IPR010982">
    <property type="entry name" value="Lambda_DNA-bd_dom_sf"/>
</dbReference>
<dbReference type="SMART" id="SM00530">
    <property type="entry name" value="HTH_XRE"/>
    <property type="match status" value="1"/>
</dbReference>
<dbReference type="RefSeq" id="WP_068940456.1">
    <property type="nucleotide sequence ID" value="NZ_LYND01000132.1"/>
</dbReference>
<gene>
    <name evidence="2" type="ORF">A7312_27835</name>
</gene>
<protein>
    <recommendedName>
        <fullName evidence="1">HTH cro/C1-type domain-containing protein</fullName>
    </recommendedName>
</protein>
<evidence type="ECO:0000313" key="2">
    <source>
        <dbReference type="EMBL" id="ODA08281.1"/>
    </source>
</evidence>
<keyword evidence="3" id="KW-1185">Reference proteome</keyword>
<evidence type="ECO:0000259" key="1">
    <source>
        <dbReference type="PROSITE" id="PS50943"/>
    </source>
</evidence>
<proteinExistence type="predicted"/>
<sequence length="89" mass="10451">MEQFKTWTNLKSKLNYKSENEKKEIAMKAKLTNAIVKKRKDNNIDIEELADLARVEANKITQMEENKYVPSFDFLMKLVVALEMEVVIK</sequence>
<dbReference type="Proteomes" id="UP000094974">
    <property type="component" value="Unassembled WGS sequence"/>
</dbReference>
<comment type="caution">
    <text evidence="2">The sequence shown here is derived from an EMBL/GenBank/DDBJ whole genome shotgun (WGS) entry which is preliminary data.</text>
</comment>
<dbReference type="EMBL" id="LYND01000132">
    <property type="protein sequence ID" value="ODA08281.1"/>
    <property type="molecule type" value="Genomic_DNA"/>
</dbReference>
<reference evidence="3" key="1">
    <citation type="submission" date="2016-05" db="EMBL/GenBank/DDBJ databases">
        <title>Whole genome shotgun sequencing of cultured foodborne pathogen.</title>
        <authorList>
            <person name="Zheng J."/>
            <person name="Timme R."/>
            <person name="Allard M."/>
            <person name="Strain E."/>
            <person name="Luo Y."/>
            <person name="Brown E."/>
        </authorList>
    </citation>
    <scope>NUCLEOTIDE SEQUENCE [LARGE SCALE GENOMIC DNA]</scope>
    <source>
        <strain evidence="3">CFSAN034343</strain>
    </source>
</reference>
<accession>A0ABX2ZAG8</accession>
<dbReference type="CDD" id="cd00093">
    <property type="entry name" value="HTH_XRE"/>
    <property type="match status" value="1"/>
</dbReference>
<name>A0ABX2ZAG8_PAEPO</name>
<dbReference type="SUPFAM" id="SSF47413">
    <property type="entry name" value="lambda repressor-like DNA-binding domains"/>
    <property type="match status" value="1"/>
</dbReference>
<evidence type="ECO:0000313" key="3">
    <source>
        <dbReference type="Proteomes" id="UP000094974"/>
    </source>
</evidence>